<dbReference type="InterPro" id="IPR011042">
    <property type="entry name" value="6-blade_b-propeller_TolB-like"/>
</dbReference>
<gene>
    <name evidence="1" type="ORF">HF324_18285</name>
</gene>
<proteinExistence type="predicted"/>
<dbReference type="Proteomes" id="UP000503144">
    <property type="component" value="Chromosome"/>
</dbReference>
<evidence type="ECO:0008006" key="3">
    <source>
        <dbReference type="Google" id="ProtNLM"/>
    </source>
</evidence>
<organism evidence="1 2">
    <name type="scientific">Chitinophaga oryzae</name>
    <dbReference type="NCBI Taxonomy" id="2725414"/>
    <lineage>
        <taxon>Bacteria</taxon>
        <taxon>Pseudomonadati</taxon>
        <taxon>Bacteroidota</taxon>
        <taxon>Chitinophagia</taxon>
        <taxon>Chitinophagales</taxon>
        <taxon>Chitinophagaceae</taxon>
        <taxon>Chitinophaga</taxon>
    </lineage>
</organism>
<accession>A0ABX6LHV0</accession>
<dbReference type="RefSeq" id="WP_168861307.1">
    <property type="nucleotide sequence ID" value="NZ_CP051204.2"/>
</dbReference>
<protein>
    <recommendedName>
        <fullName evidence="3">SMP-30/Gluconolactonase/LRE-like region domain-containing protein</fullName>
    </recommendedName>
</protein>
<keyword evidence="2" id="KW-1185">Reference proteome</keyword>
<dbReference type="EMBL" id="CP051204">
    <property type="protein sequence ID" value="QJB39701.1"/>
    <property type="molecule type" value="Genomic_DNA"/>
</dbReference>
<evidence type="ECO:0000313" key="2">
    <source>
        <dbReference type="Proteomes" id="UP000503144"/>
    </source>
</evidence>
<name>A0ABX6LHV0_9BACT</name>
<dbReference type="Gene3D" id="2.120.10.30">
    <property type="entry name" value="TolB, C-terminal domain"/>
    <property type="match status" value="1"/>
</dbReference>
<dbReference type="SUPFAM" id="SSF63829">
    <property type="entry name" value="Calcium-dependent phosphotriesterase"/>
    <property type="match status" value="1"/>
</dbReference>
<sequence>MKTIYLLIPLLTAAGTGFGQMQQLNRTAMKAPESVCIHGSDYYISDTGGDPTKKDGDGILYKMNSNGDVTVFASGLDSPKGTWVLHNILYTPDVDKIKGFDLSTGKQVFTLDMAATGSVLLNDIAPMNDSTVFVSATDINKVYIVHLGAQPRYEELVFDNPVKGANGVIYDNKRQRLYVCGFGANGTPNGEIGYVDLAQKNRKFVRLTERTGYYDGIALSKHNTLLISDWVAFEKKGVVLEVDLKTGKTTTVNKEPISGPADFTLNKQGDVVTPAMMEGNVLLLAKPQSSKER</sequence>
<reference evidence="1" key="1">
    <citation type="submission" date="2020-09" db="EMBL/GenBank/DDBJ databases">
        <authorList>
            <person name="Kittiwongwattana C."/>
        </authorList>
    </citation>
    <scope>NUCLEOTIDE SEQUENCE</scope>
    <source>
        <strain evidence="1">1303</strain>
    </source>
</reference>
<evidence type="ECO:0000313" key="1">
    <source>
        <dbReference type="EMBL" id="QJB39701.1"/>
    </source>
</evidence>